<gene>
    <name evidence="1" type="ORF">MUCCIDRAFT_112388</name>
</gene>
<reference evidence="1 2" key="1">
    <citation type="submission" date="2015-06" db="EMBL/GenBank/DDBJ databases">
        <title>Expansion of signal transduction pathways in fungi by whole-genome duplication.</title>
        <authorList>
            <consortium name="DOE Joint Genome Institute"/>
            <person name="Corrochano L.M."/>
            <person name="Kuo A."/>
            <person name="Marcet-Houben M."/>
            <person name="Polaino S."/>
            <person name="Salamov A."/>
            <person name="Villalobos J.M."/>
            <person name="Alvarez M.I."/>
            <person name="Avalos J."/>
            <person name="Benito E.P."/>
            <person name="Benoit I."/>
            <person name="Burger G."/>
            <person name="Camino L.P."/>
            <person name="Canovas D."/>
            <person name="Cerda-Olmedo E."/>
            <person name="Cheng J.-F."/>
            <person name="Dominguez A."/>
            <person name="Elias M."/>
            <person name="Eslava A.P."/>
            <person name="Glaser F."/>
            <person name="Grimwood J."/>
            <person name="Gutierrez G."/>
            <person name="Heitman J."/>
            <person name="Henrissat B."/>
            <person name="Iturriaga E.A."/>
            <person name="Lang B.F."/>
            <person name="Lavin J.L."/>
            <person name="Lee S."/>
            <person name="Li W."/>
            <person name="Lindquist E."/>
            <person name="Lopez-Garcia S."/>
            <person name="Luque E.M."/>
            <person name="Marcos A.T."/>
            <person name="Martin J."/>
            <person name="Mccluskey K."/>
            <person name="Medina H.R."/>
            <person name="Miralles-Duran A."/>
            <person name="Miyazaki A."/>
            <person name="Munoz-Torres E."/>
            <person name="Oguiza J.A."/>
            <person name="Ohm R."/>
            <person name="Olmedo M."/>
            <person name="Orejas M."/>
            <person name="Ortiz-Castellanos L."/>
            <person name="Pisabarro A.G."/>
            <person name="Rodriguez-Romero J."/>
            <person name="Ruiz-Herrera J."/>
            <person name="Ruiz-Vazquez R."/>
            <person name="Sanz C."/>
            <person name="Schackwitz W."/>
            <person name="Schmutz J."/>
            <person name="Shahriari M."/>
            <person name="Shelest E."/>
            <person name="Silva-Franco F."/>
            <person name="Soanes D."/>
            <person name="Syed K."/>
            <person name="Tagua V.G."/>
            <person name="Talbot N.J."/>
            <person name="Thon M."/>
            <person name="De Vries R.P."/>
            <person name="Wiebenga A."/>
            <person name="Yadav J.S."/>
            <person name="Braun E.L."/>
            <person name="Baker S."/>
            <person name="Garre V."/>
            <person name="Horwitz B."/>
            <person name="Torres-Martinez S."/>
            <person name="Idnurm A."/>
            <person name="Herrera-Estrella A."/>
            <person name="Gabaldon T."/>
            <person name="Grigoriev I.V."/>
        </authorList>
    </citation>
    <scope>NUCLEOTIDE SEQUENCE [LARGE SCALE GENOMIC DNA]</scope>
    <source>
        <strain evidence="1 2">CBS 277.49</strain>
    </source>
</reference>
<organism evidence="1 2">
    <name type="scientific">Mucor lusitanicus CBS 277.49</name>
    <dbReference type="NCBI Taxonomy" id="747725"/>
    <lineage>
        <taxon>Eukaryota</taxon>
        <taxon>Fungi</taxon>
        <taxon>Fungi incertae sedis</taxon>
        <taxon>Mucoromycota</taxon>
        <taxon>Mucoromycotina</taxon>
        <taxon>Mucoromycetes</taxon>
        <taxon>Mucorales</taxon>
        <taxon>Mucorineae</taxon>
        <taxon>Mucoraceae</taxon>
        <taxon>Mucor</taxon>
    </lineage>
</organism>
<sequence length="393" mass="44895">MNTCDFTETKFDAKTTRASFIFAPENDQEPAYVYRLDKENFEIRNSDNSIHFQLHCEKLDEKVNFQYANHAYLDEKLYVFIAAKSIDGLDSFIYLVDTSKEPAVHQLAFNKQIKGIVTNIFVSNALKNDQKEDYYIVTIGTLDSAIYVFRTTAKMTLEKQALTCALLRTDARNAITQQLIVLDTRSKSPADVYILCGGSNGIIDIFLMKADSTIENEPKVEFKRHQLLKLPSNLPIISIQCHKSTDQEVLLTISQELYNPVRISRSIEPSVSFVKFNTHKLMGNDVQSMKFKSGTHIICKDTMIKEPFHVWTCYADKENGQFMLTQCEFDLKKFEFGDRTNTFLPLPKDNKALDIQQVAILDKDSCLVLGKEALQKLKSANTQPKGHKRQHST</sequence>
<dbReference type="VEuPathDB" id="FungiDB:MUCCIDRAFT_112388"/>
<dbReference type="AlphaFoldDB" id="A0A162YVR6"/>
<dbReference type="Proteomes" id="UP000077051">
    <property type="component" value="Unassembled WGS sequence"/>
</dbReference>
<protein>
    <recommendedName>
        <fullName evidence="3">Cleavage/polyadenylation specificity factor A subunit C-terminal domain-containing protein</fullName>
    </recommendedName>
</protein>
<comment type="caution">
    <text evidence="1">The sequence shown here is derived from an EMBL/GenBank/DDBJ whole genome shotgun (WGS) entry which is preliminary data.</text>
</comment>
<dbReference type="OrthoDB" id="2248297at2759"/>
<name>A0A162YVR6_MUCCL</name>
<proteinExistence type="predicted"/>
<evidence type="ECO:0000313" key="2">
    <source>
        <dbReference type="Proteomes" id="UP000077051"/>
    </source>
</evidence>
<keyword evidence="2" id="KW-1185">Reference proteome</keyword>
<dbReference type="EMBL" id="AMYB01000006">
    <property type="protein sequence ID" value="OAD00967.1"/>
    <property type="molecule type" value="Genomic_DNA"/>
</dbReference>
<accession>A0A162YVR6</accession>
<evidence type="ECO:0000313" key="1">
    <source>
        <dbReference type="EMBL" id="OAD00967.1"/>
    </source>
</evidence>
<evidence type="ECO:0008006" key="3">
    <source>
        <dbReference type="Google" id="ProtNLM"/>
    </source>
</evidence>